<feature type="domain" description="DUF112" evidence="2">
    <location>
        <begin position="18"/>
        <end position="435"/>
    </location>
</feature>
<feature type="transmembrane region" description="Helical" evidence="1">
    <location>
        <begin position="408"/>
        <end position="423"/>
    </location>
</feature>
<evidence type="ECO:0000313" key="4">
    <source>
        <dbReference type="Proteomes" id="UP000018733"/>
    </source>
</evidence>
<feature type="transmembrane region" description="Helical" evidence="1">
    <location>
        <begin position="430"/>
        <end position="447"/>
    </location>
</feature>
<dbReference type="EMBL" id="AYXT01000009">
    <property type="protein sequence ID" value="ETF02731.1"/>
    <property type="molecule type" value="Genomic_DNA"/>
</dbReference>
<dbReference type="HOGENOM" id="CLU_022936_2_0_4"/>
<comment type="caution">
    <text evidence="3">The sequence shown here is derived from an EMBL/GenBank/DDBJ whole genome shotgun (WGS) entry which is preliminary data.</text>
</comment>
<evidence type="ECO:0000313" key="3">
    <source>
        <dbReference type="EMBL" id="ETF02731.1"/>
    </source>
</evidence>
<name>V8QRX5_9BURK</name>
<evidence type="ECO:0000259" key="2">
    <source>
        <dbReference type="Pfam" id="PF01970"/>
    </source>
</evidence>
<protein>
    <submittedName>
        <fullName evidence="3">C4-dicarboxylate ABC transporter permease</fullName>
    </submittedName>
</protein>
<reference evidence="3 4" key="1">
    <citation type="journal article" date="2014" name="Genome Announc.">
        <title>Draft Genome Sequence of Advenella kashmirensis Strain W13003, a Polycyclic Aromatic Hydrocarbon-Degrading Bacterium.</title>
        <authorList>
            <person name="Wang X."/>
            <person name="Jin D."/>
            <person name="Zhou L."/>
            <person name="Wu L."/>
            <person name="An W."/>
            <person name="Zhao L."/>
        </authorList>
    </citation>
    <scope>NUCLEOTIDE SEQUENCE [LARGE SCALE GENOMIC DNA]</scope>
    <source>
        <strain evidence="3 4">W13003</strain>
    </source>
</reference>
<keyword evidence="1" id="KW-0812">Transmembrane</keyword>
<feature type="transmembrane region" description="Helical" evidence="1">
    <location>
        <begin position="459"/>
        <end position="480"/>
    </location>
</feature>
<gene>
    <name evidence="3" type="ORF">W822_07750</name>
</gene>
<keyword evidence="4" id="KW-1185">Reference proteome</keyword>
<feature type="transmembrane region" description="Helical" evidence="1">
    <location>
        <begin position="315"/>
        <end position="335"/>
    </location>
</feature>
<feature type="transmembrane region" description="Helical" evidence="1">
    <location>
        <begin position="12"/>
        <end position="31"/>
    </location>
</feature>
<dbReference type="PATRIC" id="fig|1424334.3.peg.1550"/>
<dbReference type="PANTHER" id="PTHR35342:SF5">
    <property type="entry name" value="TRICARBOXYLIC TRANSPORT PROTEIN"/>
    <property type="match status" value="1"/>
</dbReference>
<feature type="transmembrane region" description="Helical" evidence="1">
    <location>
        <begin position="355"/>
        <end position="378"/>
    </location>
</feature>
<evidence type="ECO:0000256" key="1">
    <source>
        <dbReference type="SAM" id="Phobius"/>
    </source>
</evidence>
<feature type="transmembrane region" description="Helical" evidence="1">
    <location>
        <begin position="43"/>
        <end position="68"/>
    </location>
</feature>
<sequence>MISDLINGFGLVLHPYVLLALMGGTLIGYLIGAMPGLGPSLGVALLVPFTYGIDPVIAMVALVSLYMAAEYGGAITAILLNTPGTAAAVATAWDGYPMARRGDAGFALHISIISSGIGALLSAVLLIVTAVPLSEFALEFGPTEYCALGIFGLSLVTSLGGRSPLRGLLALCIGIMFAVIGMDPENGTPRFAFTPDLFDGIPLVPALLGLYAISEALFMLEGQATTGQAIKVDNVRSVPWSRYRPLWATILRGSGIGYIIGVIPGAGASIASLISYNETKRVAHDPQTFGQGNPKGVAASESANNSAVSGALAPLLALGIPGSATAAILIGALMIQGIQPGPLLFVRNPEIPYSIFASLIIGVPLMVIVGLLGARLWVKVVDIPAPLLAAVVTAISIVGAYASENAMFPVYITLVFGLLGYVLRKLDIPLAPIVLALVLLPMAETNYRQALVVAEGDHMIFLHQPITVVLLVLALLSFLVPLIRKRRAASGIDMDAPK</sequence>
<accession>V8QRX5</accession>
<keyword evidence="1" id="KW-0472">Membrane</keyword>
<feature type="transmembrane region" description="Helical" evidence="1">
    <location>
        <begin position="105"/>
        <end position="128"/>
    </location>
</feature>
<dbReference type="AlphaFoldDB" id="V8QRX5"/>
<feature type="transmembrane region" description="Helical" evidence="1">
    <location>
        <begin position="165"/>
        <end position="182"/>
    </location>
</feature>
<proteinExistence type="predicted"/>
<dbReference type="PANTHER" id="PTHR35342">
    <property type="entry name" value="TRICARBOXYLIC TRANSPORT PROTEIN"/>
    <property type="match status" value="1"/>
</dbReference>
<feature type="transmembrane region" description="Helical" evidence="1">
    <location>
        <begin position="385"/>
        <end position="402"/>
    </location>
</feature>
<dbReference type="STRING" id="1424334.W822_07750"/>
<feature type="transmembrane region" description="Helical" evidence="1">
    <location>
        <begin position="74"/>
        <end position="93"/>
    </location>
</feature>
<dbReference type="eggNOG" id="COG3333">
    <property type="taxonomic scope" value="Bacteria"/>
</dbReference>
<dbReference type="Pfam" id="PF01970">
    <property type="entry name" value="TctA"/>
    <property type="match status" value="1"/>
</dbReference>
<dbReference type="InterPro" id="IPR002823">
    <property type="entry name" value="DUF112_TM"/>
</dbReference>
<organism evidence="3 4">
    <name type="scientific">Advenella kashmirensis W13003</name>
    <dbReference type="NCBI Taxonomy" id="1424334"/>
    <lineage>
        <taxon>Bacteria</taxon>
        <taxon>Pseudomonadati</taxon>
        <taxon>Pseudomonadota</taxon>
        <taxon>Betaproteobacteria</taxon>
        <taxon>Burkholderiales</taxon>
        <taxon>Alcaligenaceae</taxon>
    </lineage>
</organism>
<dbReference type="RefSeq" id="WP_024004528.1">
    <property type="nucleotide sequence ID" value="NZ_KI650979.1"/>
</dbReference>
<feature type="transmembrane region" description="Helical" evidence="1">
    <location>
        <begin position="140"/>
        <end position="158"/>
    </location>
</feature>
<dbReference type="OrthoDB" id="9781349at2"/>
<dbReference type="Proteomes" id="UP000018733">
    <property type="component" value="Unassembled WGS sequence"/>
</dbReference>
<keyword evidence="1" id="KW-1133">Transmembrane helix</keyword>